<dbReference type="GO" id="GO:0007601">
    <property type="term" value="P:visual perception"/>
    <property type="evidence" value="ECO:0007669"/>
    <property type="project" value="TreeGrafter"/>
</dbReference>
<evidence type="ECO:0000256" key="4">
    <source>
        <dbReference type="ARBA" id="ARBA00022613"/>
    </source>
</evidence>
<feature type="domain" description="Beta/gamma crystallin 'Greek key'" evidence="9">
    <location>
        <begin position="61"/>
        <end position="100"/>
    </location>
</feature>
<comment type="caution">
    <text evidence="10">The sequence shown here is derived from an EMBL/GenBank/DDBJ whole genome shotgun (WGS) entry which is preliminary data.</text>
</comment>
<dbReference type="GO" id="GO:0005212">
    <property type="term" value="F:structural constituent of eye lens"/>
    <property type="evidence" value="ECO:0007669"/>
    <property type="project" value="UniProtKB-KW"/>
</dbReference>
<name>A0AAD8CRQ1_ACIOX</name>
<evidence type="ECO:0000256" key="6">
    <source>
        <dbReference type="ARBA" id="ARBA00025922"/>
    </source>
</evidence>
<evidence type="ECO:0000259" key="9">
    <source>
        <dbReference type="PROSITE" id="PS50915"/>
    </source>
</evidence>
<dbReference type="SUPFAM" id="SSF49695">
    <property type="entry name" value="gamma-Crystallin-like"/>
    <property type="match status" value="1"/>
</dbReference>
<evidence type="ECO:0000313" key="10">
    <source>
        <dbReference type="EMBL" id="KAK1156524.1"/>
    </source>
</evidence>
<evidence type="ECO:0000256" key="1">
    <source>
        <dbReference type="ARBA" id="ARBA00003689"/>
    </source>
</evidence>
<proteinExistence type="inferred from homology"/>
<evidence type="ECO:0000313" key="11">
    <source>
        <dbReference type="Proteomes" id="UP001230051"/>
    </source>
</evidence>
<dbReference type="InterPro" id="IPR001064">
    <property type="entry name" value="Beta/gamma_crystallin"/>
</dbReference>
<dbReference type="EMBL" id="JAGXEW010000027">
    <property type="protein sequence ID" value="KAK1156524.1"/>
    <property type="molecule type" value="Genomic_DNA"/>
</dbReference>
<dbReference type="GO" id="GO:0002088">
    <property type="term" value="P:lens development in camera-type eye"/>
    <property type="evidence" value="ECO:0007669"/>
    <property type="project" value="TreeGrafter"/>
</dbReference>
<dbReference type="InterPro" id="IPR011024">
    <property type="entry name" value="G_crystallin-like"/>
</dbReference>
<keyword evidence="5" id="KW-0677">Repeat</keyword>
<evidence type="ECO:0000256" key="2">
    <source>
        <dbReference type="ARBA" id="ARBA00009646"/>
    </source>
</evidence>
<dbReference type="Gene3D" id="2.60.20.10">
    <property type="entry name" value="Crystallins"/>
    <property type="match status" value="2"/>
</dbReference>
<evidence type="ECO:0000256" key="8">
    <source>
        <dbReference type="SAM" id="MobiDB-lite"/>
    </source>
</evidence>
<organism evidence="10 11">
    <name type="scientific">Acipenser oxyrinchus oxyrinchus</name>
    <dbReference type="NCBI Taxonomy" id="40147"/>
    <lineage>
        <taxon>Eukaryota</taxon>
        <taxon>Metazoa</taxon>
        <taxon>Chordata</taxon>
        <taxon>Craniata</taxon>
        <taxon>Vertebrata</taxon>
        <taxon>Euteleostomi</taxon>
        <taxon>Actinopterygii</taxon>
        <taxon>Chondrostei</taxon>
        <taxon>Acipenseriformes</taxon>
        <taxon>Acipenseridae</taxon>
        <taxon>Acipenser</taxon>
    </lineage>
</organism>
<dbReference type="Proteomes" id="UP001230051">
    <property type="component" value="Unassembled WGS sequence"/>
</dbReference>
<feature type="domain" description="Beta/gamma crystallin 'Greek key'" evidence="9">
    <location>
        <begin position="193"/>
        <end position="235"/>
    </location>
</feature>
<comment type="function">
    <text evidence="1">Crystallins are the dominant structural components of the vertebrate eye lens.</text>
</comment>
<comment type="similarity">
    <text evidence="2">Belongs to the beta/gamma-crystallin family.</text>
</comment>
<dbReference type="FunFam" id="2.60.20.10:FF:000005">
    <property type="entry name" value="Crystallin, beta B1"/>
    <property type="match status" value="1"/>
</dbReference>
<keyword evidence="4" id="KW-0273">Eye lens protein</keyword>
<protein>
    <recommendedName>
        <fullName evidence="3">Beta-crystallin B3</fullName>
    </recommendedName>
    <alternativeName>
        <fullName evidence="7">Beta-B3 crystallin</fullName>
    </alternativeName>
</protein>
<comment type="subunit">
    <text evidence="6">Homo/heterodimer, or complexes of higher-order. The structure of beta-crystallin oligomers seems to be stabilized through interactions between the N-terminal arms.</text>
</comment>
<dbReference type="InterPro" id="IPR050252">
    <property type="entry name" value="Beta/Gamma-Crystallin"/>
</dbReference>
<dbReference type="PRINTS" id="PR01367">
    <property type="entry name" value="BGCRYSTALLIN"/>
</dbReference>
<dbReference type="SMART" id="SM00247">
    <property type="entry name" value="XTALbg"/>
    <property type="match status" value="2"/>
</dbReference>
<dbReference type="Pfam" id="PF00030">
    <property type="entry name" value="Crystall"/>
    <property type="match status" value="2"/>
</dbReference>
<keyword evidence="11" id="KW-1185">Reference proteome</keyword>
<evidence type="ECO:0000256" key="5">
    <source>
        <dbReference type="ARBA" id="ARBA00022737"/>
    </source>
</evidence>
<evidence type="ECO:0000256" key="7">
    <source>
        <dbReference type="ARBA" id="ARBA00032629"/>
    </source>
</evidence>
<dbReference type="FunFam" id="2.60.20.10:FF:000002">
    <property type="entry name" value="Crystallin, beta B2"/>
    <property type="match status" value="1"/>
</dbReference>
<reference evidence="10" key="1">
    <citation type="submission" date="2022-02" db="EMBL/GenBank/DDBJ databases">
        <title>Atlantic sturgeon de novo genome assembly.</title>
        <authorList>
            <person name="Stock M."/>
            <person name="Klopp C."/>
            <person name="Guiguen Y."/>
            <person name="Cabau C."/>
            <person name="Parinello H."/>
            <person name="Santidrian Yebra-Pimentel E."/>
            <person name="Kuhl H."/>
            <person name="Dirks R.P."/>
            <person name="Guessner J."/>
            <person name="Wuertz S."/>
            <person name="Du K."/>
            <person name="Schartl M."/>
        </authorList>
    </citation>
    <scope>NUCLEOTIDE SEQUENCE</scope>
    <source>
        <strain evidence="10">STURGEONOMICS-FGT-2020</strain>
        <tissue evidence="10">Whole blood</tissue>
    </source>
</reference>
<dbReference type="PROSITE" id="PS50915">
    <property type="entry name" value="CRYSTALLIN_BETA_GAMMA"/>
    <property type="match status" value="3"/>
</dbReference>
<accession>A0AAD8CRQ1</accession>
<sequence>MSPLVVDWDIDVFTDTALTWKRPMTTSNKTLSQGIVMTEPQSAPEQMAAGKSQGGGAGGTNKLIVFELENFQGQKVEYSAECKDVTEKGFEKVGSVIVESGPWVGFERQGFAGEQFVLEKGEYPRWDTWSNSHASYSLMSVRPLRVDSAEHKIHLFENAGFNGRKMEIMDDDVPSLWAHGFQDRVASVKSLNGTWVGYMYPGYRGRQFVFEKGEFKHWNDWDANLPQIQSIRRVRDMQWHKRGCFQVPADPGTHPHPHHPHPHCGQQLKESRAALPPSLPPVPVAGAPRRDAYTSDPAPAWIRVQTHTSQ</sequence>
<feature type="domain" description="Beta/gamma crystallin 'Greek key'" evidence="9">
    <location>
        <begin position="101"/>
        <end position="145"/>
    </location>
</feature>
<dbReference type="AlphaFoldDB" id="A0AAD8CRQ1"/>
<gene>
    <name evidence="10" type="primary">CRYBB3</name>
    <name evidence="10" type="ORF">AOXY_G25509</name>
</gene>
<dbReference type="PANTHER" id="PTHR11818">
    <property type="entry name" value="BETA/GAMMA CRYSTALLIN"/>
    <property type="match status" value="1"/>
</dbReference>
<dbReference type="PANTHER" id="PTHR11818:SF13">
    <property type="entry name" value="BETA-CRYSTALLIN B3"/>
    <property type="match status" value="1"/>
</dbReference>
<evidence type="ECO:0000256" key="3">
    <source>
        <dbReference type="ARBA" id="ARBA00019518"/>
    </source>
</evidence>
<feature type="region of interest" description="Disordered" evidence="8">
    <location>
        <begin position="249"/>
        <end position="310"/>
    </location>
</feature>